<protein>
    <submittedName>
        <fullName evidence="1">Uncharacterized protein</fullName>
    </submittedName>
</protein>
<comment type="caution">
    <text evidence="1">The sequence shown here is derived from an EMBL/GenBank/DDBJ whole genome shotgun (WGS) entry which is preliminary data.</text>
</comment>
<evidence type="ECO:0000313" key="1">
    <source>
        <dbReference type="EMBL" id="KAH7910688.1"/>
    </source>
</evidence>
<keyword evidence="2" id="KW-1185">Reference proteome</keyword>
<dbReference type="EMBL" id="MU267704">
    <property type="protein sequence ID" value="KAH7910688.1"/>
    <property type="molecule type" value="Genomic_DNA"/>
</dbReference>
<accession>A0ACB8AC58</accession>
<organism evidence="1 2">
    <name type="scientific">Hygrophoropsis aurantiaca</name>
    <dbReference type="NCBI Taxonomy" id="72124"/>
    <lineage>
        <taxon>Eukaryota</taxon>
        <taxon>Fungi</taxon>
        <taxon>Dikarya</taxon>
        <taxon>Basidiomycota</taxon>
        <taxon>Agaricomycotina</taxon>
        <taxon>Agaricomycetes</taxon>
        <taxon>Agaricomycetidae</taxon>
        <taxon>Boletales</taxon>
        <taxon>Coniophorineae</taxon>
        <taxon>Hygrophoropsidaceae</taxon>
        <taxon>Hygrophoropsis</taxon>
    </lineage>
</organism>
<reference evidence="1" key="1">
    <citation type="journal article" date="2021" name="New Phytol.">
        <title>Evolutionary innovations through gain and loss of genes in the ectomycorrhizal Boletales.</title>
        <authorList>
            <person name="Wu G."/>
            <person name="Miyauchi S."/>
            <person name="Morin E."/>
            <person name="Kuo A."/>
            <person name="Drula E."/>
            <person name="Varga T."/>
            <person name="Kohler A."/>
            <person name="Feng B."/>
            <person name="Cao Y."/>
            <person name="Lipzen A."/>
            <person name="Daum C."/>
            <person name="Hundley H."/>
            <person name="Pangilinan J."/>
            <person name="Johnson J."/>
            <person name="Barry K."/>
            <person name="LaButti K."/>
            <person name="Ng V."/>
            <person name="Ahrendt S."/>
            <person name="Min B."/>
            <person name="Choi I.G."/>
            <person name="Park H."/>
            <person name="Plett J.M."/>
            <person name="Magnuson J."/>
            <person name="Spatafora J.W."/>
            <person name="Nagy L.G."/>
            <person name="Henrissat B."/>
            <person name="Grigoriev I.V."/>
            <person name="Yang Z.L."/>
            <person name="Xu J."/>
            <person name="Martin F.M."/>
        </authorList>
    </citation>
    <scope>NUCLEOTIDE SEQUENCE</scope>
    <source>
        <strain evidence="1">ATCC 28755</strain>
    </source>
</reference>
<proteinExistence type="predicted"/>
<evidence type="ECO:0000313" key="2">
    <source>
        <dbReference type="Proteomes" id="UP000790377"/>
    </source>
</evidence>
<gene>
    <name evidence="1" type="ORF">BJ138DRAFT_76684</name>
</gene>
<name>A0ACB8AC58_9AGAM</name>
<dbReference type="Proteomes" id="UP000790377">
    <property type="component" value="Unassembled WGS sequence"/>
</dbReference>
<sequence>MERLAVTQKMAWAHRSRENATFWLIMATSPPVSHLARQTHPSTWRRSSNGAILRGRFETLDDDYFYISKSSTEATLDTLLHTKHTRTTTVFHCTDGEEREVNSGELELVEKLGIEKVVYVGIIPPGRNTLFKMGLDVDPRLQCLVEERYVLEFPCDPLNFASEDTKILHAPN</sequence>